<evidence type="ECO:0000256" key="1">
    <source>
        <dbReference type="ARBA" id="ARBA00004141"/>
    </source>
</evidence>
<keyword evidence="7" id="KW-1185">Reference proteome</keyword>
<evidence type="ECO:0000256" key="3">
    <source>
        <dbReference type="ARBA" id="ARBA00022989"/>
    </source>
</evidence>
<comment type="subcellular location">
    <subcellularLocation>
        <location evidence="1">Membrane</location>
        <topology evidence="1">Multi-pass membrane protein</topology>
    </subcellularLocation>
</comment>
<organism evidence="6 7">
    <name type="scientific">Achlya hypogyna</name>
    <name type="common">Oomycete</name>
    <name type="synonym">Protoachlya hypogyna</name>
    <dbReference type="NCBI Taxonomy" id="1202772"/>
    <lineage>
        <taxon>Eukaryota</taxon>
        <taxon>Sar</taxon>
        <taxon>Stramenopiles</taxon>
        <taxon>Oomycota</taxon>
        <taxon>Saprolegniomycetes</taxon>
        <taxon>Saprolegniales</taxon>
        <taxon>Achlyaceae</taxon>
        <taxon>Achlya</taxon>
    </lineage>
</organism>
<feature type="transmembrane region" description="Helical" evidence="5">
    <location>
        <begin position="164"/>
        <end position="185"/>
    </location>
</feature>
<evidence type="ECO:0000313" key="7">
    <source>
        <dbReference type="Proteomes" id="UP000243579"/>
    </source>
</evidence>
<proteinExistence type="predicted"/>
<keyword evidence="2 5" id="KW-0812">Transmembrane</keyword>
<dbReference type="Proteomes" id="UP000243579">
    <property type="component" value="Unassembled WGS sequence"/>
</dbReference>
<gene>
    <name evidence="6" type="ORF">ACHHYP_03199</name>
</gene>
<keyword evidence="3 5" id="KW-1133">Transmembrane helix</keyword>
<dbReference type="AlphaFoldDB" id="A0A1V9Z4F5"/>
<feature type="transmembrane region" description="Helical" evidence="5">
    <location>
        <begin position="237"/>
        <end position="256"/>
    </location>
</feature>
<name>A0A1V9Z4F5_ACHHY</name>
<feature type="transmembrane region" description="Helical" evidence="5">
    <location>
        <begin position="206"/>
        <end position="225"/>
    </location>
</feature>
<dbReference type="EMBL" id="JNBR01000442">
    <property type="protein sequence ID" value="OQR92797.1"/>
    <property type="molecule type" value="Genomic_DNA"/>
</dbReference>
<feature type="transmembrane region" description="Helical" evidence="5">
    <location>
        <begin position="47"/>
        <end position="67"/>
    </location>
</feature>
<comment type="caution">
    <text evidence="6">The sequence shown here is derived from an EMBL/GenBank/DDBJ whole genome shotgun (WGS) entry which is preliminary data.</text>
</comment>
<evidence type="ECO:0000256" key="5">
    <source>
        <dbReference type="SAM" id="Phobius"/>
    </source>
</evidence>
<sequence>MGDQETTTLLAIDIALLVVVVGIFVANRRRHKRTVEDAYSQTIAVRLALVCLATGVLFFINFVWLISSDHMGSLVQETVSEFISGVLEGVVLMSFFTLMVVQVGGTKAAIAIFASRIPDTEGATAIATTRYSRYRQVILVFALLRPILAVLLGLLSLTTSPTKYVRMVLAVVNVVLLAAALICVIRTLMALKTHIPDKFALKKKFIVIKLILMLATIQWTIYTYVDDYATEESHLKYYWSVSLAEVCMLSGLYYSVSSPATHTPMGTPPVGLWRLWDVTQHPVPEYTLETPLVPV</sequence>
<dbReference type="InterPro" id="IPR005178">
    <property type="entry name" value="Ostalpha/TMEM184C"/>
</dbReference>
<reference evidence="6 7" key="1">
    <citation type="journal article" date="2014" name="Genome Biol. Evol.">
        <title>The secreted proteins of Achlya hypogyna and Thraustotheca clavata identify the ancestral oomycete secretome and reveal gene acquisitions by horizontal gene transfer.</title>
        <authorList>
            <person name="Misner I."/>
            <person name="Blouin N."/>
            <person name="Leonard G."/>
            <person name="Richards T.A."/>
            <person name="Lane C.E."/>
        </authorList>
    </citation>
    <scope>NUCLEOTIDE SEQUENCE [LARGE SCALE GENOMIC DNA]</scope>
    <source>
        <strain evidence="6 7">ATCC 48635</strain>
    </source>
</reference>
<accession>A0A1V9Z4F5</accession>
<evidence type="ECO:0000256" key="2">
    <source>
        <dbReference type="ARBA" id="ARBA00022692"/>
    </source>
</evidence>
<feature type="transmembrane region" description="Helical" evidence="5">
    <location>
        <begin position="137"/>
        <end position="158"/>
    </location>
</feature>
<evidence type="ECO:0008006" key="8">
    <source>
        <dbReference type="Google" id="ProtNLM"/>
    </source>
</evidence>
<dbReference type="Pfam" id="PF03619">
    <property type="entry name" value="Solute_trans_a"/>
    <property type="match status" value="1"/>
</dbReference>
<evidence type="ECO:0000256" key="4">
    <source>
        <dbReference type="ARBA" id="ARBA00023136"/>
    </source>
</evidence>
<feature type="transmembrane region" description="Helical" evidence="5">
    <location>
        <begin position="6"/>
        <end position="26"/>
    </location>
</feature>
<dbReference type="GO" id="GO:0016020">
    <property type="term" value="C:membrane"/>
    <property type="evidence" value="ECO:0007669"/>
    <property type="project" value="UniProtKB-SubCell"/>
</dbReference>
<keyword evidence="4 5" id="KW-0472">Membrane</keyword>
<dbReference type="OrthoDB" id="76933at2759"/>
<evidence type="ECO:0000313" key="6">
    <source>
        <dbReference type="EMBL" id="OQR92797.1"/>
    </source>
</evidence>
<feature type="transmembrane region" description="Helical" evidence="5">
    <location>
        <begin position="82"/>
        <end position="101"/>
    </location>
</feature>
<protein>
    <recommendedName>
        <fullName evidence="8">Transmembrane protein</fullName>
    </recommendedName>
</protein>